<evidence type="ECO:0000256" key="1">
    <source>
        <dbReference type="ARBA" id="ARBA00001974"/>
    </source>
</evidence>
<evidence type="ECO:0000256" key="5">
    <source>
        <dbReference type="ARBA" id="ARBA00022827"/>
    </source>
</evidence>
<evidence type="ECO:0000313" key="10">
    <source>
        <dbReference type="Proteomes" id="UP000594263"/>
    </source>
</evidence>
<dbReference type="SUPFAM" id="SSF56176">
    <property type="entry name" value="FAD-binding/transporter-associated domain-like"/>
    <property type="match status" value="1"/>
</dbReference>
<evidence type="ECO:0000256" key="6">
    <source>
        <dbReference type="ARBA" id="ARBA00023180"/>
    </source>
</evidence>
<sequence>MILTGTRNGFCYALFFILRVPMAKSDQQCFLQCMSKLISSSSATNDSKTRPESQLIFQASEAFSFLHHSQLPMQNLKFLNYTTPKPLHILTPRHPSEIQSAVLCSKSLGLQIRIRSNGHDYEGLSSLCNSPFIIIDLVNLRSVDIDIGTETAWVQSGATLGELYYSIASKSSVHGFPAGTCPSVGVGGHFSGGGFGTMLRKHGLAADQVVDAYLINARGKLLDRKMMGEELFWAIRGGGGASFGVIVAWKVKLVKVPPKVTVFNVDRTLAQGATSLVHTWQHIASKLPEELLIRIIIQDVESGKDRTVQATFNSLFLGEINQLMPLMRSSFPELGLQEQNCIELSWVESTLFFNGMRGQPLETLLDRTHTDKSFFKAKSDYVHKPIPEYAFEGIWQKFLGEERVFMIMEPYGGRMDQISESQLPFPHRKGNIYNIQYLVKWNQHDVRLSNKHVHWIRGLYRYMTPFVSANPRAAYLNYRDLDLGSGMLSYSQGQSWGIKYFKGNFKRLAQVKSTADPHNFFRNQQSIPPLASYSKRNAK</sequence>
<comment type="cofactor">
    <cofactor evidence="1">
        <name>FAD</name>
        <dbReference type="ChEBI" id="CHEBI:57692"/>
    </cofactor>
</comment>
<evidence type="ECO:0000256" key="7">
    <source>
        <dbReference type="SAM" id="SignalP"/>
    </source>
</evidence>
<dbReference type="InterPro" id="IPR012951">
    <property type="entry name" value="BBE"/>
</dbReference>
<evidence type="ECO:0000313" key="9">
    <source>
        <dbReference type="EnsemblPlants" id="Kaladp0016s0364.1.v1.1.CDS.1"/>
    </source>
</evidence>
<dbReference type="InterPro" id="IPR016166">
    <property type="entry name" value="FAD-bd_PCMH"/>
</dbReference>
<comment type="similarity">
    <text evidence="2">Belongs to the oxygen-dependent FAD-linked oxidoreductase family.</text>
</comment>
<dbReference type="PROSITE" id="PS51387">
    <property type="entry name" value="FAD_PCMH"/>
    <property type="match status" value="1"/>
</dbReference>
<feature type="chain" id="PRO_5029478776" description="FAD-binding PCMH-type domain-containing protein" evidence="7">
    <location>
        <begin position="26"/>
        <end position="539"/>
    </location>
</feature>
<dbReference type="Pfam" id="PF01565">
    <property type="entry name" value="FAD_binding_4"/>
    <property type="match status" value="1"/>
</dbReference>
<dbReference type="InterPro" id="IPR006094">
    <property type="entry name" value="Oxid_FAD_bind_N"/>
</dbReference>
<keyword evidence="4 7" id="KW-0732">Signal</keyword>
<dbReference type="Gramene" id="Kaladp0016s0364.1.v1.1">
    <property type="protein sequence ID" value="Kaladp0016s0364.1.v1.1.CDS.1"/>
    <property type="gene ID" value="Kaladp0016s0364.v1.1"/>
</dbReference>
<keyword evidence="10" id="KW-1185">Reference proteome</keyword>
<protein>
    <recommendedName>
        <fullName evidence="8">FAD-binding PCMH-type domain-containing protein</fullName>
    </recommendedName>
</protein>
<dbReference type="GO" id="GO:0016491">
    <property type="term" value="F:oxidoreductase activity"/>
    <property type="evidence" value="ECO:0007669"/>
    <property type="project" value="InterPro"/>
</dbReference>
<dbReference type="Gene3D" id="3.30.465.10">
    <property type="match status" value="1"/>
</dbReference>
<organism evidence="9 10">
    <name type="scientific">Kalanchoe fedtschenkoi</name>
    <name type="common">Lavender scallops</name>
    <name type="synonym">South American air plant</name>
    <dbReference type="NCBI Taxonomy" id="63787"/>
    <lineage>
        <taxon>Eukaryota</taxon>
        <taxon>Viridiplantae</taxon>
        <taxon>Streptophyta</taxon>
        <taxon>Embryophyta</taxon>
        <taxon>Tracheophyta</taxon>
        <taxon>Spermatophyta</taxon>
        <taxon>Magnoliopsida</taxon>
        <taxon>eudicotyledons</taxon>
        <taxon>Gunneridae</taxon>
        <taxon>Pentapetalae</taxon>
        <taxon>Saxifragales</taxon>
        <taxon>Crassulaceae</taxon>
        <taxon>Kalanchoe</taxon>
    </lineage>
</organism>
<dbReference type="OMA" id="MVKWKVN"/>
<feature type="signal peptide" evidence="7">
    <location>
        <begin position="1"/>
        <end position="25"/>
    </location>
</feature>
<dbReference type="InterPro" id="IPR036318">
    <property type="entry name" value="FAD-bd_PCMH-like_sf"/>
</dbReference>
<dbReference type="Proteomes" id="UP000594263">
    <property type="component" value="Unplaced"/>
</dbReference>
<dbReference type="Pfam" id="PF08031">
    <property type="entry name" value="BBE"/>
    <property type="match status" value="1"/>
</dbReference>
<dbReference type="GO" id="GO:0071949">
    <property type="term" value="F:FAD binding"/>
    <property type="evidence" value="ECO:0007669"/>
    <property type="project" value="InterPro"/>
</dbReference>
<dbReference type="InterPro" id="IPR016167">
    <property type="entry name" value="FAD-bd_PCMH_sub1"/>
</dbReference>
<dbReference type="InterPro" id="IPR016169">
    <property type="entry name" value="FAD-bd_PCMH_sub2"/>
</dbReference>
<evidence type="ECO:0000256" key="3">
    <source>
        <dbReference type="ARBA" id="ARBA00022630"/>
    </source>
</evidence>
<reference evidence="9" key="1">
    <citation type="submission" date="2021-01" db="UniProtKB">
        <authorList>
            <consortium name="EnsemblPlants"/>
        </authorList>
    </citation>
    <scope>IDENTIFICATION</scope>
</reference>
<name>A0A7N0T185_KALFE</name>
<dbReference type="Gene3D" id="3.30.43.10">
    <property type="entry name" value="Uridine Diphospho-n-acetylenolpyruvylglucosamine Reductase, domain 2"/>
    <property type="match status" value="1"/>
</dbReference>
<evidence type="ECO:0000256" key="2">
    <source>
        <dbReference type="ARBA" id="ARBA00005466"/>
    </source>
</evidence>
<dbReference type="Gene3D" id="3.40.462.20">
    <property type="match status" value="1"/>
</dbReference>
<keyword evidence="3" id="KW-0285">Flavoprotein</keyword>
<proteinExistence type="inferred from homology"/>
<evidence type="ECO:0000256" key="4">
    <source>
        <dbReference type="ARBA" id="ARBA00022729"/>
    </source>
</evidence>
<keyword evidence="6" id="KW-0325">Glycoprotein</keyword>
<keyword evidence="5" id="KW-0274">FAD</keyword>
<evidence type="ECO:0000259" key="8">
    <source>
        <dbReference type="PROSITE" id="PS51387"/>
    </source>
</evidence>
<dbReference type="EnsemblPlants" id="Kaladp0016s0364.1.v1.1">
    <property type="protein sequence ID" value="Kaladp0016s0364.1.v1.1.CDS.1"/>
    <property type="gene ID" value="Kaladp0016s0364.v1.1"/>
</dbReference>
<feature type="domain" description="FAD-binding PCMH-type" evidence="8">
    <location>
        <begin position="82"/>
        <end position="256"/>
    </location>
</feature>
<accession>A0A7N0T185</accession>
<dbReference type="AlphaFoldDB" id="A0A7N0T185"/>
<dbReference type="PANTHER" id="PTHR32448">
    <property type="entry name" value="OS08G0158400 PROTEIN"/>
    <property type="match status" value="1"/>
</dbReference>